<accession>A0A2K2G4T3</accession>
<organism evidence="3 4">
    <name type="scientific">Novosphingobium guangzhouense</name>
    <dbReference type="NCBI Taxonomy" id="1850347"/>
    <lineage>
        <taxon>Bacteria</taxon>
        <taxon>Pseudomonadati</taxon>
        <taxon>Pseudomonadota</taxon>
        <taxon>Alphaproteobacteria</taxon>
        <taxon>Sphingomonadales</taxon>
        <taxon>Sphingomonadaceae</taxon>
        <taxon>Novosphingobium</taxon>
    </lineage>
</organism>
<name>A0A2K2G4T3_9SPHN</name>
<dbReference type="Pfam" id="PF05443">
    <property type="entry name" value="ROS_MUCR"/>
    <property type="match status" value="1"/>
</dbReference>
<dbReference type="Gene3D" id="1.10.10.1550">
    <property type="entry name" value="ROS/MUCR transcriptional regulator protein"/>
    <property type="match status" value="1"/>
</dbReference>
<feature type="compositionally biased region" description="Low complexity" evidence="2">
    <location>
        <begin position="321"/>
        <end position="347"/>
    </location>
</feature>
<feature type="compositionally biased region" description="Basic residues" evidence="2">
    <location>
        <begin position="298"/>
        <end position="308"/>
    </location>
</feature>
<evidence type="ECO:0000313" key="3">
    <source>
        <dbReference type="EMBL" id="PNU06053.1"/>
    </source>
</evidence>
<dbReference type="GO" id="GO:0006355">
    <property type="term" value="P:regulation of DNA-templated transcription"/>
    <property type="evidence" value="ECO:0007669"/>
    <property type="project" value="InterPro"/>
</dbReference>
<evidence type="ECO:0000256" key="2">
    <source>
        <dbReference type="SAM" id="MobiDB-lite"/>
    </source>
</evidence>
<dbReference type="OrthoDB" id="9809693at2"/>
<gene>
    <name evidence="3" type="ORF">A8V01_13395</name>
</gene>
<feature type="compositionally biased region" description="Low complexity" evidence="2">
    <location>
        <begin position="359"/>
        <end position="368"/>
    </location>
</feature>
<comment type="caution">
    <text evidence="3">The sequence shown here is derived from an EMBL/GenBank/DDBJ whole genome shotgun (WGS) entry which is preliminary data.</text>
</comment>
<evidence type="ECO:0000313" key="4">
    <source>
        <dbReference type="Proteomes" id="UP000236327"/>
    </source>
</evidence>
<feature type="region of interest" description="Disordered" evidence="2">
    <location>
        <begin position="267"/>
        <end position="391"/>
    </location>
</feature>
<dbReference type="InterPro" id="IPR008807">
    <property type="entry name" value="ROS_MUCR"/>
</dbReference>
<dbReference type="GO" id="GO:0003677">
    <property type="term" value="F:DNA binding"/>
    <property type="evidence" value="ECO:0007669"/>
    <property type="project" value="InterPro"/>
</dbReference>
<proteinExistence type="inferred from homology"/>
<dbReference type="InterPro" id="IPR041920">
    <property type="entry name" value="ROS/MUCR_sf"/>
</dbReference>
<feature type="compositionally biased region" description="Low complexity" evidence="2">
    <location>
        <begin position="267"/>
        <end position="279"/>
    </location>
</feature>
<dbReference type="Proteomes" id="UP000236327">
    <property type="component" value="Unassembled WGS sequence"/>
</dbReference>
<dbReference type="RefSeq" id="WP_103094765.1">
    <property type="nucleotide sequence ID" value="NZ_LYMM01000014.1"/>
</dbReference>
<feature type="region of interest" description="Disordered" evidence="2">
    <location>
        <begin position="135"/>
        <end position="253"/>
    </location>
</feature>
<reference evidence="3 4" key="1">
    <citation type="submission" date="2016-05" db="EMBL/GenBank/DDBJ databases">
        <title>Complete genome sequence of Novosphingobium guangzhouense SA925(T).</title>
        <authorList>
            <person name="Sha S."/>
        </authorList>
    </citation>
    <scope>NUCLEOTIDE SEQUENCE [LARGE SCALE GENOMIC DNA]</scope>
    <source>
        <strain evidence="3 4">SA925</strain>
    </source>
</reference>
<evidence type="ECO:0000256" key="1">
    <source>
        <dbReference type="ARBA" id="ARBA00007031"/>
    </source>
</evidence>
<comment type="similarity">
    <text evidence="1">Belongs to the ros/MucR family.</text>
</comment>
<protein>
    <submittedName>
        <fullName evidence="3">MucR family transcriptional regulator</fullName>
    </submittedName>
</protein>
<dbReference type="EMBL" id="LYMM01000014">
    <property type="protein sequence ID" value="PNU06053.1"/>
    <property type="molecule type" value="Genomic_DNA"/>
</dbReference>
<sequence>MADTEQPDLTAMTVQLLSAYFSNNQVPAGDIAGIIEATRGALEGKGEAETPAPVEHVPAVSVRKSLGSREHIISMIDGKPYKTLKRHLATNGLTPAEYRERYKLPRDYPMVAPAYSEHRRAVAAKLGLGRKASEMAQTEAPVTEQAVQEATPTPAPVKEEKPKRTNRKTNAATPVAEVPATAVEQTPESAPTPAPLKAQKPKRTSRKANTVTPADEVAAIALEQTPESTSAPAPEKPKRPRAKAADAKPATEAPVIAVETSEAAPMALASKAVSVAAAPAPAPTPAPRKAKGAATKSVAKKPAAKKASPKTSSDAKKPAAAKEAAAPPTAPETSTPEATKPETAAPALRKKKLGIVTGPKSAASPKPKASGKRSNAAKKDAAKDETPASAE</sequence>
<keyword evidence="4" id="KW-1185">Reference proteome</keyword>
<feature type="compositionally biased region" description="Basic and acidic residues" evidence="2">
    <location>
        <begin position="377"/>
        <end position="391"/>
    </location>
</feature>
<dbReference type="AlphaFoldDB" id="A0A2K2G4T3"/>
<dbReference type="GO" id="GO:0008270">
    <property type="term" value="F:zinc ion binding"/>
    <property type="evidence" value="ECO:0007669"/>
    <property type="project" value="InterPro"/>
</dbReference>
<feature type="compositionally biased region" description="Low complexity" evidence="2">
    <location>
        <begin position="171"/>
        <end position="184"/>
    </location>
</feature>